<accession>A0AAP0WUW9</accession>
<proteinExistence type="predicted"/>
<name>A0AAP0WUW9_LIQFO</name>
<comment type="caution">
    <text evidence="1">The sequence shown here is derived from an EMBL/GenBank/DDBJ whole genome shotgun (WGS) entry which is preliminary data.</text>
</comment>
<reference evidence="1 2" key="1">
    <citation type="journal article" date="2024" name="Plant J.">
        <title>Genome sequences and population genomics reveal climatic adaptation and genomic divergence between two closely related sweetgum species.</title>
        <authorList>
            <person name="Xu W.Q."/>
            <person name="Ren C.Q."/>
            <person name="Zhang X.Y."/>
            <person name="Comes H.P."/>
            <person name="Liu X.H."/>
            <person name="Li Y.G."/>
            <person name="Kettle C.J."/>
            <person name="Jalonen R."/>
            <person name="Gaisberger H."/>
            <person name="Ma Y.Z."/>
            <person name="Qiu Y.X."/>
        </authorList>
    </citation>
    <scope>NUCLEOTIDE SEQUENCE [LARGE SCALE GENOMIC DNA]</scope>
    <source>
        <strain evidence="1">Hangzhou</strain>
    </source>
</reference>
<organism evidence="1 2">
    <name type="scientific">Liquidambar formosana</name>
    <name type="common">Formosan gum</name>
    <dbReference type="NCBI Taxonomy" id="63359"/>
    <lineage>
        <taxon>Eukaryota</taxon>
        <taxon>Viridiplantae</taxon>
        <taxon>Streptophyta</taxon>
        <taxon>Embryophyta</taxon>
        <taxon>Tracheophyta</taxon>
        <taxon>Spermatophyta</taxon>
        <taxon>Magnoliopsida</taxon>
        <taxon>eudicotyledons</taxon>
        <taxon>Gunneridae</taxon>
        <taxon>Pentapetalae</taxon>
        <taxon>Saxifragales</taxon>
        <taxon>Altingiaceae</taxon>
        <taxon>Liquidambar</taxon>
    </lineage>
</organism>
<sequence>MGEGPDSATQACCGKLEPIWSHWRLGKSIAGGAHCCGLTKERNGHDCKFFAWCEPMDGVHITDDDASSTFAADIVHVDGRYNSILPTSIEWRIIVRVLTILMLLFLSVL</sequence>
<evidence type="ECO:0000313" key="2">
    <source>
        <dbReference type="Proteomes" id="UP001415857"/>
    </source>
</evidence>
<dbReference type="Proteomes" id="UP001415857">
    <property type="component" value="Unassembled WGS sequence"/>
</dbReference>
<gene>
    <name evidence="1" type="ORF">L1049_007037</name>
</gene>
<dbReference type="EMBL" id="JBBPBK010000010">
    <property type="protein sequence ID" value="KAK9277493.1"/>
    <property type="molecule type" value="Genomic_DNA"/>
</dbReference>
<evidence type="ECO:0000313" key="1">
    <source>
        <dbReference type="EMBL" id="KAK9277493.1"/>
    </source>
</evidence>
<keyword evidence="2" id="KW-1185">Reference proteome</keyword>
<protein>
    <submittedName>
        <fullName evidence="1">Uncharacterized protein</fullName>
    </submittedName>
</protein>
<dbReference type="AlphaFoldDB" id="A0AAP0WUW9"/>